<keyword evidence="4" id="KW-1134">Transmembrane beta strand</keyword>
<dbReference type="RefSeq" id="WP_186740426.1">
    <property type="nucleotide sequence ID" value="NZ_CP060394.1"/>
</dbReference>
<evidence type="ECO:0000256" key="2">
    <source>
        <dbReference type="ARBA" id="ARBA00007613"/>
    </source>
</evidence>
<dbReference type="EMBL" id="CP060394">
    <property type="protein sequence ID" value="QNI30499.1"/>
    <property type="molecule type" value="Genomic_DNA"/>
</dbReference>
<dbReference type="AlphaFoldDB" id="A0A7G8BD79"/>
<evidence type="ECO:0000256" key="8">
    <source>
        <dbReference type="SAM" id="Coils"/>
    </source>
</evidence>
<dbReference type="InterPro" id="IPR003423">
    <property type="entry name" value="OMP_efflux"/>
</dbReference>
<dbReference type="GO" id="GO:0009279">
    <property type="term" value="C:cell outer membrane"/>
    <property type="evidence" value="ECO:0007669"/>
    <property type="project" value="UniProtKB-SubCell"/>
</dbReference>
<dbReference type="Gene3D" id="1.20.1600.10">
    <property type="entry name" value="Outer membrane efflux proteins (OEP)"/>
    <property type="match status" value="1"/>
</dbReference>
<dbReference type="InterPro" id="IPR051906">
    <property type="entry name" value="TolC-like"/>
</dbReference>
<gene>
    <name evidence="10" type="ORF">H7849_15230</name>
</gene>
<proteinExistence type="inferred from homology"/>
<dbReference type="GO" id="GO:0015288">
    <property type="term" value="F:porin activity"/>
    <property type="evidence" value="ECO:0007669"/>
    <property type="project" value="TreeGrafter"/>
</dbReference>
<keyword evidence="6" id="KW-0472">Membrane</keyword>
<keyword evidence="3" id="KW-0813">Transport</keyword>
<keyword evidence="7" id="KW-0998">Cell outer membrane</keyword>
<keyword evidence="9" id="KW-0732">Signal</keyword>
<evidence type="ECO:0000313" key="11">
    <source>
        <dbReference type="Proteomes" id="UP000515312"/>
    </source>
</evidence>
<reference evidence="10 11" key="1">
    <citation type="submission" date="2020-08" db="EMBL/GenBank/DDBJ databases">
        <title>Edaphobacter telluris sp. nov. and Acidobacterium dinghuensis sp. nov., two acidobacteria isolated from forest soil.</title>
        <authorList>
            <person name="Fu J."/>
            <person name="Qiu L."/>
        </authorList>
    </citation>
    <scope>NUCLEOTIDE SEQUENCE [LARGE SCALE GENOMIC DNA]</scope>
    <source>
        <strain evidence="10">4Y35</strain>
    </source>
</reference>
<evidence type="ECO:0000256" key="5">
    <source>
        <dbReference type="ARBA" id="ARBA00022692"/>
    </source>
</evidence>
<feature type="coiled-coil region" evidence="8">
    <location>
        <begin position="381"/>
        <end position="408"/>
    </location>
</feature>
<evidence type="ECO:0000313" key="10">
    <source>
        <dbReference type="EMBL" id="QNI30499.1"/>
    </source>
</evidence>
<dbReference type="PANTHER" id="PTHR30026:SF20">
    <property type="entry name" value="OUTER MEMBRANE PROTEIN TOLC"/>
    <property type="match status" value="1"/>
</dbReference>
<dbReference type="GO" id="GO:0015562">
    <property type="term" value="F:efflux transmembrane transporter activity"/>
    <property type="evidence" value="ECO:0007669"/>
    <property type="project" value="InterPro"/>
</dbReference>
<comment type="similarity">
    <text evidence="2">Belongs to the outer membrane factor (OMF) (TC 1.B.17) family.</text>
</comment>
<dbReference type="SUPFAM" id="SSF56954">
    <property type="entry name" value="Outer membrane efflux proteins (OEP)"/>
    <property type="match status" value="1"/>
</dbReference>
<keyword evidence="8" id="KW-0175">Coiled coil</keyword>
<dbReference type="PANTHER" id="PTHR30026">
    <property type="entry name" value="OUTER MEMBRANE PROTEIN TOLC"/>
    <property type="match status" value="1"/>
</dbReference>
<evidence type="ECO:0000256" key="6">
    <source>
        <dbReference type="ARBA" id="ARBA00023136"/>
    </source>
</evidence>
<accession>A0A7G8BD79</accession>
<evidence type="ECO:0000256" key="9">
    <source>
        <dbReference type="SAM" id="SignalP"/>
    </source>
</evidence>
<feature type="signal peptide" evidence="9">
    <location>
        <begin position="1"/>
        <end position="24"/>
    </location>
</feature>
<protein>
    <submittedName>
        <fullName evidence="10">TolC family protein</fullName>
    </submittedName>
</protein>
<evidence type="ECO:0000256" key="7">
    <source>
        <dbReference type="ARBA" id="ARBA00023237"/>
    </source>
</evidence>
<dbReference type="Pfam" id="PF02321">
    <property type="entry name" value="OEP"/>
    <property type="match status" value="1"/>
</dbReference>
<dbReference type="GO" id="GO:1990281">
    <property type="term" value="C:efflux pump complex"/>
    <property type="evidence" value="ECO:0007669"/>
    <property type="project" value="TreeGrafter"/>
</dbReference>
<keyword evidence="5" id="KW-0812">Transmembrane</keyword>
<evidence type="ECO:0000256" key="1">
    <source>
        <dbReference type="ARBA" id="ARBA00004442"/>
    </source>
</evidence>
<organism evidence="10 11">
    <name type="scientific">Alloacidobacterium dinghuense</name>
    <dbReference type="NCBI Taxonomy" id="2763107"/>
    <lineage>
        <taxon>Bacteria</taxon>
        <taxon>Pseudomonadati</taxon>
        <taxon>Acidobacteriota</taxon>
        <taxon>Terriglobia</taxon>
        <taxon>Terriglobales</taxon>
        <taxon>Acidobacteriaceae</taxon>
        <taxon>Alloacidobacterium</taxon>
    </lineage>
</organism>
<keyword evidence="11" id="KW-1185">Reference proteome</keyword>
<dbReference type="Proteomes" id="UP000515312">
    <property type="component" value="Chromosome"/>
</dbReference>
<comment type="subcellular location">
    <subcellularLocation>
        <location evidence="1">Cell outer membrane</location>
    </subcellularLocation>
</comment>
<sequence>MRCLSWNKLLLLSPALLGGVGALAQYSPPATPAPYNPIALAEVTGTPRAAVQTGQNNYQSLSQNPYLGGVPAGKLSATPVALSLDDAVALGLKQNLGGVLATDTVTDALGQRWQALSELLPHVITDTGFGVHQINVKAAFGLTIPGEPPIIGPFGYFDSRAYFTQSAFDWTSIERARSSRAQLKSAEFSSKDARELIVLVIVSNYLQVIADQSEVESATSQRDTAKALFQQASDQKTAGLASAVDVLRSEVQLQSREQKLIVARNNLAKQKLVLARAIGLPPGQTFEITTQVPYQELTASSLDEAIQSAYKARADFQSQMNQVRSAELVRKAASAERYPSVGVETDYGLSGVNPGSSHGTVDAAATLRIPIFQGGRVHGDILRADASLTRERQRLEDLRARIDQEIRDAYLDLDATAQEVSVEKSAVMLATQNLEQSRDRFTSGVTDNIEVVQAQDALAIASDAYIASLYSYNVAKISLARSTGVAESRFAEYVEGK</sequence>
<evidence type="ECO:0000256" key="4">
    <source>
        <dbReference type="ARBA" id="ARBA00022452"/>
    </source>
</evidence>
<dbReference type="KEGG" id="adin:H7849_15230"/>
<feature type="chain" id="PRO_5028919338" evidence="9">
    <location>
        <begin position="25"/>
        <end position="497"/>
    </location>
</feature>
<name>A0A7G8BD79_9BACT</name>
<evidence type="ECO:0000256" key="3">
    <source>
        <dbReference type="ARBA" id="ARBA00022448"/>
    </source>
</evidence>